<sequence length="169" mass="19285">MKSQNEHNSIQNPDKREKKMRVARFLCCGHIKPNDANQIHNQKLLPLPQQNSPSVDSTLIQCNCVTLNLRSNKQNKPKKKFSNNDSLPQNLQKNALDANLTLKSMKSQEFNSILFQTSGEKDILFDSFWPTNHISVDTILGSRVPKYFDIVRRGNLPGICLRNGKIELL</sequence>
<protein>
    <submittedName>
        <fullName evidence="1">Uncharacterized protein</fullName>
    </submittedName>
</protein>
<proteinExistence type="predicted"/>
<name>A0A1J4L0H4_9EUKA</name>
<dbReference type="RefSeq" id="XP_068368572.1">
    <property type="nucleotide sequence ID" value="XM_068497564.1"/>
</dbReference>
<comment type="caution">
    <text evidence="1">The sequence shown here is derived from an EMBL/GenBank/DDBJ whole genome shotgun (WGS) entry which is preliminary data.</text>
</comment>
<gene>
    <name evidence="1" type="ORF">TRFO_14025</name>
</gene>
<reference evidence="1" key="1">
    <citation type="submission" date="2016-10" db="EMBL/GenBank/DDBJ databases">
        <authorList>
            <person name="Benchimol M."/>
            <person name="Almeida L.G."/>
            <person name="Vasconcelos A.T."/>
            <person name="Perreira-Neves A."/>
            <person name="Rosa I.A."/>
            <person name="Tasca T."/>
            <person name="Bogo M.R."/>
            <person name="de Souza W."/>
        </authorList>
    </citation>
    <scope>NUCLEOTIDE SEQUENCE [LARGE SCALE GENOMIC DNA]</scope>
    <source>
        <strain evidence="1">K</strain>
    </source>
</reference>
<dbReference type="AlphaFoldDB" id="A0A1J4L0H4"/>
<dbReference type="GeneID" id="94832268"/>
<evidence type="ECO:0000313" key="2">
    <source>
        <dbReference type="Proteomes" id="UP000179807"/>
    </source>
</evidence>
<accession>A0A1J4L0H4</accession>
<evidence type="ECO:0000313" key="1">
    <source>
        <dbReference type="EMBL" id="OHT15436.1"/>
    </source>
</evidence>
<keyword evidence="2" id="KW-1185">Reference proteome</keyword>
<dbReference type="Proteomes" id="UP000179807">
    <property type="component" value="Unassembled WGS sequence"/>
</dbReference>
<dbReference type="VEuPathDB" id="TrichDB:TRFO_14025"/>
<organism evidence="1 2">
    <name type="scientific">Tritrichomonas foetus</name>
    <dbReference type="NCBI Taxonomy" id="1144522"/>
    <lineage>
        <taxon>Eukaryota</taxon>
        <taxon>Metamonada</taxon>
        <taxon>Parabasalia</taxon>
        <taxon>Tritrichomonadida</taxon>
        <taxon>Tritrichomonadidae</taxon>
        <taxon>Tritrichomonas</taxon>
    </lineage>
</organism>
<dbReference type="EMBL" id="MLAK01000218">
    <property type="protein sequence ID" value="OHT15436.1"/>
    <property type="molecule type" value="Genomic_DNA"/>
</dbReference>